<comment type="caution">
    <text evidence="1">The sequence shown here is derived from an EMBL/GenBank/DDBJ whole genome shotgun (WGS) entry which is preliminary data.</text>
</comment>
<accession>A0AAD3SLN3</accession>
<evidence type="ECO:0000313" key="2">
    <source>
        <dbReference type="Proteomes" id="UP001279734"/>
    </source>
</evidence>
<dbReference type="EMBL" id="BSYO01000012">
    <property type="protein sequence ID" value="GMH13342.1"/>
    <property type="molecule type" value="Genomic_DNA"/>
</dbReference>
<dbReference type="AlphaFoldDB" id="A0AAD3SLN3"/>
<reference evidence="1" key="1">
    <citation type="submission" date="2023-05" db="EMBL/GenBank/DDBJ databases">
        <title>Nepenthes gracilis genome sequencing.</title>
        <authorList>
            <person name="Fukushima K."/>
        </authorList>
    </citation>
    <scope>NUCLEOTIDE SEQUENCE</scope>
    <source>
        <strain evidence="1">SING2019-196</strain>
    </source>
</reference>
<name>A0AAD3SLN3_NEPGR</name>
<organism evidence="1 2">
    <name type="scientific">Nepenthes gracilis</name>
    <name type="common">Slender pitcher plant</name>
    <dbReference type="NCBI Taxonomy" id="150966"/>
    <lineage>
        <taxon>Eukaryota</taxon>
        <taxon>Viridiplantae</taxon>
        <taxon>Streptophyta</taxon>
        <taxon>Embryophyta</taxon>
        <taxon>Tracheophyta</taxon>
        <taxon>Spermatophyta</taxon>
        <taxon>Magnoliopsida</taxon>
        <taxon>eudicotyledons</taxon>
        <taxon>Gunneridae</taxon>
        <taxon>Pentapetalae</taxon>
        <taxon>Caryophyllales</taxon>
        <taxon>Nepenthaceae</taxon>
        <taxon>Nepenthes</taxon>
    </lineage>
</organism>
<dbReference type="Proteomes" id="UP001279734">
    <property type="component" value="Unassembled WGS sequence"/>
</dbReference>
<gene>
    <name evidence="1" type="ORF">Nepgr_015183</name>
</gene>
<proteinExistence type="predicted"/>
<protein>
    <submittedName>
        <fullName evidence="1">Uncharacterized protein</fullName>
    </submittedName>
</protein>
<sequence length="111" mass="12506">MTTQQSKSSYFAIIALTLGGHFFNPLQHEQEGYLSLSPPQLKLPPHLQNLSIWKSPKEASADNDPSKGRVVLESEKWPYRLQCQEPFHPPSNVLGEERANMLHGVETLTNP</sequence>
<keyword evidence="2" id="KW-1185">Reference proteome</keyword>
<evidence type="ECO:0000313" key="1">
    <source>
        <dbReference type="EMBL" id="GMH13342.1"/>
    </source>
</evidence>